<dbReference type="CDD" id="cd07302">
    <property type="entry name" value="CHD"/>
    <property type="match status" value="1"/>
</dbReference>
<accession>A0ABS7CZR2</accession>
<evidence type="ECO:0000313" key="2">
    <source>
        <dbReference type="EMBL" id="MBW7469307.1"/>
    </source>
</evidence>
<dbReference type="SMART" id="SM00065">
    <property type="entry name" value="GAF"/>
    <property type="match status" value="1"/>
</dbReference>
<dbReference type="SUPFAM" id="SSF55781">
    <property type="entry name" value="GAF domain-like"/>
    <property type="match status" value="1"/>
</dbReference>
<dbReference type="PROSITE" id="PS50125">
    <property type="entry name" value="GUANYLATE_CYCLASE_2"/>
    <property type="match status" value="1"/>
</dbReference>
<name>A0ABS7CZR2_9BACT</name>
<dbReference type="SUPFAM" id="SSF55073">
    <property type="entry name" value="Nucleotide cyclase"/>
    <property type="match status" value="1"/>
</dbReference>
<dbReference type="SMART" id="SM00044">
    <property type="entry name" value="CYCc"/>
    <property type="match status" value="1"/>
</dbReference>
<dbReference type="InterPro" id="IPR003018">
    <property type="entry name" value="GAF"/>
</dbReference>
<feature type="domain" description="Guanylate cyclase" evidence="1">
    <location>
        <begin position="225"/>
        <end position="357"/>
    </location>
</feature>
<dbReference type="Gene3D" id="3.30.70.1230">
    <property type="entry name" value="Nucleotide cyclase"/>
    <property type="match status" value="1"/>
</dbReference>
<dbReference type="PANTHER" id="PTHR43102">
    <property type="entry name" value="SLR1143 PROTEIN"/>
    <property type="match status" value="1"/>
</dbReference>
<protein>
    <submittedName>
        <fullName evidence="2">GAF domain-containing protein</fullName>
    </submittedName>
</protein>
<dbReference type="InterPro" id="IPR029016">
    <property type="entry name" value="GAF-like_dom_sf"/>
</dbReference>
<keyword evidence="3" id="KW-1185">Reference proteome</keyword>
<dbReference type="Pfam" id="PF01590">
    <property type="entry name" value="GAF"/>
    <property type="match status" value="1"/>
</dbReference>
<dbReference type="Pfam" id="PF00211">
    <property type="entry name" value="Guanylate_cyc"/>
    <property type="match status" value="1"/>
</dbReference>
<organism evidence="2 3">
    <name type="scientific">Pontibacter aydingkolensis</name>
    <dbReference type="NCBI Taxonomy" id="1911536"/>
    <lineage>
        <taxon>Bacteria</taxon>
        <taxon>Pseudomonadati</taxon>
        <taxon>Bacteroidota</taxon>
        <taxon>Cytophagia</taxon>
        <taxon>Cytophagales</taxon>
        <taxon>Hymenobacteraceae</taxon>
        <taxon>Pontibacter</taxon>
    </lineage>
</organism>
<dbReference type="RefSeq" id="WP_219879180.1">
    <property type="nucleotide sequence ID" value="NZ_JAHYXK010000034.1"/>
</dbReference>
<dbReference type="Proteomes" id="UP000813018">
    <property type="component" value="Unassembled WGS sequence"/>
</dbReference>
<reference evidence="2 3" key="1">
    <citation type="journal article" date="2016" name="Int. J. Syst. Evol. Microbiol.">
        <title>Pontibacter aydingkolensis sp. nov., isolated from soil of a salt lake.</title>
        <authorList>
            <person name="Osman G."/>
            <person name="Zhang T."/>
            <person name="Lou K."/>
            <person name="Gao Y."/>
            <person name="Chang W."/>
            <person name="Lin Q."/>
            <person name="Yang H.M."/>
            <person name="Huo X.D."/>
            <person name="Wang N."/>
        </authorList>
    </citation>
    <scope>NUCLEOTIDE SEQUENCE [LARGE SCALE GENOMIC DNA]</scope>
    <source>
        <strain evidence="2 3">KACC 19255</strain>
    </source>
</reference>
<proteinExistence type="predicted"/>
<evidence type="ECO:0000259" key="1">
    <source>
        <dbReference type="PROSITE" id="PS50125"/>
    </source>
</evidence>
<dbReference type="InterPro" id="IPR001054">
    <property type="entry name" value="A/G_cyclase"/>
</dbReference>
<dbReference type="PANTHER" id="PTHR43102:SF2">
    <property type="entry name" value="GAF DOMAIN-CONTAINING PROTEIN"/>
    <property type="match status" value="1"/>
</dbReference>
<comment type="caution">
    <text evidence="2">The sequence shown here is derived from an EMBL/GenBank/DDBJ whole genome shotgun (WGS) entry which is preliminary data.</text>
</comment>
<gene>
    <name evidence="2" type="ORF">K0O23_19715</name>
</gene>
<sequence length="407" mass="46195">MEISTLPFEELKEEKARIAALYNHNILDTEGEEEYDRIVKVASYICGTPISLISLVDTNRQWFKSKHGISLNETSRDVSFCSHAIKEEGIMEVNDAAEDERFKDNPLVKGEPNIRFYAGTPLVTSDGYKLGTLCVIDRVPRTLTDEQKECLENLSRQVMDQMILRQQKRKLIELNSTLIKDLEDKLEQQEKVLHLFVKFVPESVVAKHLNTKEIDFDDAESKHMSIMFCDIRGYTSLVENLNPHQAVSLLRSYYTTLSDVISTYNGMVNQYVGDEIFATFGSPFSPSDYEKKAVLCALEMINQLEKVNQECKDFINNPVKVGIGIHSGEVITGTLGSKSKIEYSITGDAVNTGKRIETLTQNHPNTVLISQNVYDKVKDIVEVKPWPSVELKGKSNKLQVYQVLRKK</sequence>
<dbReference type="EMBL" id="JAHYXK010000034">
    <property type="protein sequence ID" value="MBW7469307.1"/>
    <property type="molecule type" value="Genomic_DNA"/>
</dbReference>
<evidence type="ECO:0000313" key="3">
    <source>
        <dbReference type="Proteomes" id="UP000813018"/>
    </source>
</evidence>
<dbReference type="InterPro" id="IPR029787">
    <property type="entry name" value="Nucleotide_cyclase"/>
</dbReference>
<dbReference type="Gene3D" id="3.30.450.40">
    <property type="match status" value="1"/>
</dbReference>